<evidence type="ECO:0000259" key="3">
    <source>
        <dbReference type="SMART" id="SM00460"/>
    </source>
</evidence>
<dbReference type="Proteomes" id="UP001183648">
    <property type="component" value="Unassembled WGS sequence"/>
</dbReference>
<proteinExistence type="predicted"/>
<dbReference type="RefSeq" id="WP_310299051.1">
    <property type="nucleotide sequence ID" value="NZ_BAAAPS010000014.1"/>
</dbReference>
<evidence type="ECO:0000256" key="2">
    <source>
        <dbReference type="SAM" id="Phobius"/>
    </source>
</evidence>
<dbReference type="Gene3D" id="3.10.620.30">
    <property type="match status" value="1"/>
</dbReference>
<evidence type="ECO:0000256" key="1">
    <source>
        <dbReference type="SAM" id="MobiDB-lite"/>
    </source>
</evidence>
<sequence length="812" mass="86563">MSRPEAAPTARRMLVRRGGGTLLLTSLAALAAYFTLTGWSDLVADPTGFLDPVGRITIVYAAVSVLLRATVLPRWTVIVLQAYLLWVLLNLDSLGLELRDALLPLPTTFADHVEAISDGVAAAQRYTSPVPASVSSIDPLLVLGGVGIVALVDLVAVTLRRVPLAGLPLLAAFTVPVAILDGFPWLTFAVAGTFFVLLLAAEHLSRLSQWGRTFVSRRPGEEPAALGAGEALQRNGTLTLQIGGVALVAAVLAPLALPTYDGLFDGKGPGPGGKGRTVSLENPITNMQRDLDRGEDVPLLYVTTDDPDPSYLRVTALDRFDRDTWRPGRRELPADQKVAGTLPPPVGAGPAYRGRTYNYQLQATDELRSTWLPLPFPALSATVSGDWRYDLGTRDVRAIQDEVTTAGLSYQASGDVVEPVARQLVTSRPAPASVARAGTELPWRTTPSWLQDVVDGITREADSDFGAAVAMQRWFRSDGRFRYSTDNADGSGLDALRSFLTVDRVGYCEQFATAMSLMARVYGIPARVAVGFLKPDPIGQGQWVYSTHDLHAWPELFFEGVGWVRFEPTPGARLGAAPPVYTRGTVPRLTPDDPASSLSAAPSARPTRPTRQDTTAAGGASGEGGGPSPWWPVGAVAVLCVLLAPRGVREAARRRRVAGEDGAALVEGAWAELRATALDLGLGWDDRVTVRVRAAALAQVLRRGAVGGRRTSADAVVAEPVARESLDALVELVERSRFAARPATSEQGHEAVVAGGVVAEALRQRVPERTRLQATWLPRSVTAPARPGVVSVAAQARAAAARGDEERDSVRL</sequence>
<accession>A0ABU2BVA8</accession>
<reference evidence="4 5" key="1">
    <citation type="submission" date="2023-07" db="EMBL/GenBank/DDBJ databases">
        <title>Sequencing the genomes of 1000 actinobacteria strains.</title>
        <authorList>
            <person name="Klenk H.-P."/>
        </authorList>
    </citation>
    <scope>NUCLEOTIDE SEQUENCE [LARGE SCALE GENOMIC DNA]</scope>
    <source>
        <strain evidence="4 5">DSM 19426</strain>
    </source>
</reference>
<dbReference type="SMART" id="SM00460">
    <property type="entry name" value="TGc"/>
    <property type="match status" value="1"/>
</dbReference>
<feature type="compositionally biased region" description="Low complexity" evidence="1">
    <location>
        <begin position="592"/>
        <end position="609"/>
    </location>
</feature>
<gene>
    <name evidence="4" type="ORF">J2S63_000847</name>
</gene>
<name>A0ABU2BVA8_9ACTN</name>
<dbReference type="InterPro" id="IPR002931">
    <property type="entry name" value="Transglutaminase-like"/>
</dbReference>
<dbReference type="PANTHER" id="PTHR42736:SF1">
    <property type="entry name" value="PROTEIN-GLUTAMINE GAMMA-GLUTAMYLTRANSFERASE"/>
    <property type="match status" value="1"/>
</dbReference>
<evidence type="ECO:0000313" key="5">
    <source>
        <dbReference type="Proteomes" id="UP001183648"/>
    </source>
</evidence>
<comment type="caution">
    <text evidence="4">The sequence shown here is derived from an EMBL/GenBank/DDBJ whole genome shotgun (WGS) entry which is preliminary data.</text>
</comment>
<feature type="transmembrane region" description="Helical" evidence="2">
    <location>
        <begin position="52"/>
        <end position="71"/>
    </location>
</feature>
<dbReference type="InterPro" id="IPR021878">
    <property type="entry name" value="TgpA_N"/>
</dbReference>
<keyword evidence="2" id="KW-0472">Membrane</keyword>
<dbReference type="Pfam" id="PF01841">
    <property type="entry name" value="Transglut_core"/>
    <property type="match status" value="1"/>
</dbReference>
<feature type="region of interest" description="Disordered" evidence="1">
    <location>
        <begin position="576"/>
        <end position="627"/>
    </location>
</feature>
<feature type="transmembrane region" description="Helical" evidence="2">
    <location>
        <begin position="21"/>
        <end position="40"/>
    </location>
</feature>
<feature type="transmembrane region" description="Helical" evidence="2">
    <location>
        <begin position="185"/>
        <end position="204"/>
    </location>
</feature>
<feature type="domain" description="Transglutaminase-like" evidence="3">
    <location>
        <begin position="500"/>
        <end position="570"/>
    </location>
</feature>
<dbReference type="EMBL" id="JAVDYG010000001">
    <property type="protein sequence ID" value="MDR7361294.1"/>
    <property type="molecule type" value="Genomic_DNA"/>
</dbReference>
<dbReference type="Pfam" id="PF11992">
    <property type="entry name" value="TgpA_N"/>
    <property type="match status" value="1"/>
</dbReference>
<keyword evidence="5" id="KW-1185">Reference proteome</keyword>
<keyword evidence="2" id="KW-1133">Transmembrane helix</keyword>
<keyword evidence="2" id="KW-0812">Transmembrane</keyword>
<dbReference type="SUPFAM" id="SSF54001">
    <property type="entry name" value="Cysteine proteinases"/>
    <property type="match status" value="1"/>
</dbReference>
<organism evidence="4 5">
    <name type="scientific">Nocardioides marmoribigeumensis</name>
    <dbReference type="NCBI Taxonomy" id="433649"/>
    <lineage>
        <taxon>Bacteria</taxon>
        <taxon>Bacillati</taxon>
        <taxon>Actinomycetota</taxon>
        <taxon>Actinomycetes</taxon>
        <taxon>Propionibacteriales</taxon>
        <taxon>Nocardioidaceae</taxon>
        <taxon>Nocardioides</taxon>
    </lineage>
</organism>
<dbReference type="InterPro" id="IPR038765">
    <property type="entry name" value="Papain-like_cys_pep_sf"/>
</dbReference>
<feature type="transmembrane region" description="Helical" evidence="2">
    <location>
        <begin position="238"/>
        <end position="257"/>
    </location>
</feature>
<feature type="transmembrane region" description="Helical" evidence="2">
    <location>
        <begin position="136"/>
        <end position="155"/>
    </location>
</feature>
<dbReference type="InterPro" id="IPR052901">
    <property type="entry name" value="Bact_TGase-like"/>
</dbReference>
<dbReference type="PANTHER" id="PTHR42736">
    <property type="entry name" value="PROTEIN-GLUTAMINE GAMMA-GLUTAMYLTRANSFERASE"/>
    <property type="match status" value="1"/>
</dbReference>
<protein>
    <submittedName>
        <fullName evidence="4">Transglutaminase-like putative cysteine protease</fullName>
    </submittedName>
</protein>
<evidence type="ECO:0000313" key="4">
    <source>
        <dbReference type="EMBL" id="MDR7361294.1"/>
    </source>
</evidence>